<evidence type="ECO:0000313" key="2">
    <source>
        <dbReference type="EMBL" id="JAP12042.1"/>
    </source>
</evidence>
<sequence>KIYIGRPSQVHDVDQIKFIKDENGEILVEKAYMRQFRVKDEVGLEWLTGLLNTIFIHMLLLSHIK</sequence>
<feature type="non-terminal residue" evidence="2">
    <location>
        <position position="1"/>
    </location>
</feature>
<feature type="transmembrane region" description="Helical" evidence="1">
    <location>
        <begin position="43"/>
        <end position="64"/>
    </location>
</feature>
<keyword evidence="1" id="KW-0472">Membrane</keyword>
<organism evidence="2">
    <name type="scientific">Solanum chacoense</name>
    <name type="common">Chaco potato</name>
    <dbReference type="NCBI Taxonomy" id="4108"/>
    <lineage>
        <taxon>Eukaryota</taxon>
        <taxon>Viridiplantae</taxon>
        <taxon>Streptophyta</taxon>
        <taxon>Embryophyta</taxon>
        <taxon>Tracheophyta</taxon>
        <taxon>Spermatophyta</taxon>
        <taxon>Magnoliopsida</taxon>
        <taxon>eudicotyledons</taxon>
        <taxon>Gunneridae</taxon>
        <taxon>Pentapetalae</taxon>
        <taxon>asterids</taxon>
        <taxon>lamiids</taxon>
        <taxon>Solanales</taxon>
        <taxon>Solanaceae</taxon>
        <taxon>Solanoideae</taxon>
        <taxon>Solaneae</taxon>
        <taxon>Solanum</taxon>
    </lineage>
</organism>
<evidence type="ECO:0000256" key="1">
    <source>
        <dbReference type="SAM" id="Phobius"/>
    </source>
</evidence>
<protein>
    <submittedName>
        <fullName evidence="2">Putative ovule protein</fullName>
    </submittedName>
</protein>
<dbReference type="EMBL" id="GEDG01030253">
    <property type="protein sequence ID" value="JAP12042.1"/>
    <property type="molecule type" value="Transcribed_RNA"/>
</dbReference>
<accession>A0A0V0GVV6</accession>
<keyword evidence="1" id="KW-1133">Transmembrane helix</keyword>
<keyword evidence="1" id="KW-0812">Transmembrane</keyword>
<name>A0A0V0GVV6_SOLCH</name>
<proteinExistence type="predicted"/>
<reference evidence="2" key="1">
    <citation type="submission" date="2015-12" db="EMBL/GenBank/DDBJ databases">
        <title>Gene expression during late stages of embryo sac development: a critical building block for successful pollen-pistil interactions.</title>
        <authorList>
            <person name="Liu Y."/>
            <person name="Joly V."/>
            <person name="Sabar M."/>
            <person name="Matton D.P."/>
        </authorList>
    </citation>
    <scope>NUCLEOTIDE SEQUENCE</scope>
</reference>
<dbReference type="AlphaFoldDB" id="A0A0V0GVV6"/>